<comment type="caution">
    <text evidence="2">The sequence shown here is derived from an EMBL/GenBank/DDBJ whole genome shotgun (WGS) entry which is preliminary data.</text>
</comment>
<protein>
    <submittedName>
        <fullName evidence="2">Uncharacterized protein</fullName>
    </submittedName>
</protein>
<organism evidence="2 3">
    <name type="scientific">Aquibacillus rhizosphaerae</name>
    <dbReference type="NCBI Taxonomy" id="3051431"/>
    <lineage>
        <taxon>Bacteria</taxon>
        <taxon>Bacillati</taxon>
        <taxon>Bacillota</taxon>
        <taxon>Bacilli</taxon>
        <taxon>Bacillales</taxon>
        <taxon>Bacillaceae</taxon>
        <taxon>Aquibacillus</taxon>
    </lineage>
</organism>
<proteinExistence type="predicted"/>
<sequence length="118" mass="13889">MVQSEWDIQEVKRLKKVELLQYNLVMLLIIVLFGYFVKNGGTVSFLFGLCCVLFWIVVAMRFFTLKTGKMIGTKTSRCVQYFDRDRIGKKRWKRKTIIGNSYQFCKCCFYSILVCHGT</sequence>
<feature type="transmembrane region" description="Helical" evidence="1">
    <location>
        <begin position="43"/>
        <end position="64"/>
    </location>
</feature>
<evidence type="ECO:0000313" key="2">
    <source>
        <dbReference type="EMBL" id="MDL4840232.1"/>
    </source>
</evidence>
<keyword evidence="1" id="KW-0812">Transmembrane</keyword>
<evidence type="ECO:0000256" key="1">
    <source>
        <dbReference type="SAM" id="Phobius"/>
    </source>
</evidence>
<dbReference type="Proteomes" id="UP001235343">
    <property type="component" value="Unassembled WGS sequence"/>
</dbReference>
<name>A0ABT7L4X4_9BACI</name>
<keyword evidence="3" id="KW-1185">Reference proteome</keyword>
<accession>A0ABT7L4X4</accession>
<feature type="transmembrane region" description="Helical" evidence="1">
    <location>
        <begin position="20"/>
        <end position="37"/>
    </location>
</feature>
<dbReference type="EMBL" id="JASTZU010000024">
    <property type="protein sequence ID" value="MDL4840232.1"/>
    <property type="molecule type" value="Genomic_DNA"/>
</dbReference>
<keyword evidence="1" id="KW-0472">Membrane</keyword>
<gene>
    <name evidence="2" type="ORF">QQS35_07140</name>
</gene>
<keyword evidence="1" id="KW-1133">Transmembrane helix</keyword>
<evidence type="ECO:0000313" key="3">
    <source>
        <dbReference type="Proteomes" id="UP001235343"/>
    </source>
</evidence>
<reference evidence="2 3" key="1">
    <citation type="submission" date="2023-06" db="EMBL/GenBank/DDBJ databases">
        <title>Aquibacillus rhizosphaerae LR5S19.</title>
        <authorList>
            <person name="Sun J.-Q."/>
        </authorList>
    </citation>
    <scope>NUCLEOTIDE SEQUENCE [LARGE SCALE GENOMIC DNA]</scope>
    <source>
        <strain evidence="2 3">LR5S19</strain>
    </source>
</reference>
<dbReference type="RefSeq" id="WP_285931245.1">
    <property type="nucleotide sequence ID" value="NZ_JASTZU010000024.1"/>
</dbReference>